<dbReference type="EMBL" id="CP035945">
    <property type="protein sequence ID" value="QBE95505.1"/>
    <property type="molecule type" value="Genomic_DNA"/>
</dbReference>
<dbReference type="InterPro" id="IPR019405">
    <property type="entry name" value="Lactonase_7-beta_prop"/>
</dbReference>
<dbReference type="PANTHER" id="PTHR30344:SF1">
    <property type="entry name" value="6-PHOSPHOGLUCONOLACTONASE"/>
    <property type="match status" value="1"/>
</dbReference>
<dbReference type="Proteomes" id="UP000289794">
    <property type="component" value="Chromosome"/>
</dbReference>
<organism evidence="2 3">
    <name type="scientific">Blautia producta</name>
    <dbReference type="NCBI Taxonomy" id="33035"/>
    <lineage>
        <taxon>Bacteria</taxon>
        <taxon>Bacillati</taxon>
        <taxon>Bacillota</taxon>
        <taxon>Clostridia</taxon>
        <taxon>Lachnospirales</taxon>
        <taxon>Lachnospiraceae</taxon>
        <taxon>Blautia</taxon>
    </lineage>
</organism>
<reference evidence="2 3" key="1">
    <citation type="submission" date="2019-01" db="EMBL/GenBank/DDBJ databases">
        <title>PMF-metabolizing Aryl O-demethylase.</title>
        <authorList>
            <person name="Kim M."/>
        </authorList>
    </citation>
    <scope>NUCLEOTIDE SEQUENCE [LARGE SCALE GENOMIC DNA]</scope>
    <source>
        <strain evidence="2 3">PMF1</strain>
    </source>
</reference>
<dbReference type="EC" id="3.1.1.31" evidence="2"/>
<proteinExistence type="inferred from homology"/>
<dbReference type="GO" id="GO:0017057">
    <property type="term" value="F:6-phosphogluconolactonase activity"/>
    <property type="evidence" value="ECO:0007669"/>
    <property type="project" value="UniProtKB-EC"/>
</dbReference>
<evidence type="ECO:0000313" key="3">
    <source>
        <dbReference type="Proteomes" id="UP000289794"/>
    </source>
</evidence>
<evidence type="ECO:0000313" key="2">
    <source>
        <dbReference type="EMBL" id="QBE95505.1"/>
    </source>
</evidence>
<sequence length="376" mass="41457">MSEKKQEFLIGTYTESVLFGDGSRFIGNGEGIYLAEIDMVSGKMSLKQTIEGIKNPSYVCADKAGKRIYAVSELEDYEGLESGAVSVYETGEDGSVMLLDRKPSMGTDPCHLYLDEAEEILYISNYGSGSVCAYRIGKDGCFLEPAMVIRHHGRSIDETRQEGPHVHSVHPCRFAEGVLVCDLGLDKISRCAVREKDGRWTFTEEESWMTEPGYGPRMLVHHPVLPMFYVVQEMGNRVLVYDCQNGVPQAVQDVSTLTEEDGGISNTAAEIRIDHAGNKLYVSNRGADNISVYDLDREGRLVFADSISSGGKTPRCFAAAEDRESKSTYLVIANQDSNELISVKYTGAGTAEIKDRMHLGSPVCVWALSVLEGRER</sequence>
<comment type="similarity">
    <text evidence="1">Belongs to the cycloisomerase 2 family.</text>
</comment>
<dbReference type="RefSeq" id="WP_130180036.1">
    <property type="nucleotide sequence ID" value="NZ_CP035945.1"/>
</dbReference>
<dbReference type="InterPro" id="IPR011048">
    <property type="entry name" value="Haem_d1_sf"/>
</dbReference>
<dbReference type="PANTHER" id="PTHR30344">
    <property type="entry name" value="6-PHOSPHOGLUCONOLACTONASE-RELATED"/>
    <property type="match status" value="1"/>
</dbReference>
<dbReference type="KEGG" id="bpro:PMF13cell1_01028"/>
<dbReference type="InterPro" id="IPR015943">
    <property type="entry name" value="WD40/YVTN_repeat-like_dom_sf"/>
</dbReference>
<dbReference type="Pfam" id="PF10282">
    <property type="entry name" value="Lactonase"/>
    <property type="match status" value="1"/>
</dbReference>
<name>A0A4P6LUV9_9FIRM</name>
<accession>A0A4P6LUV9</accession>
<dbReference type="Gene3D" id="2.130.10.10">
    <property type="entry name" value="YVTN repeat-like/Quinoprotein amine dehydrogenase"/>
    <property type="match status" value="1"/>
</dbReference>
<protein>
    <submittedName>
        <fullName evidence="2">6-phosphogluconolactonase</fullName>
        <ecNumber evidence="2">3.1.1.31</ecNumber>
    </submittedName>
</protein>
<evidence type="ECO:0000256" key="1">
    <source>
        <dbReference type="ARBA" id="ARBA00005564"/>
    </source>
</evidence>
<gene>
    <name evidence="2" type="primary">pgl_1</name>
    <name evidence="2" type="ORF">PMF13cell1_01028</name>
</gene>
<dbReference type="AlphaFoldDB" id="A0A4P6LUV9"/>
<dbReference type="SUPFAM" id="SSF51004">
    <property type="entry name" value="C-terminal (heme d1) domain of cytochrome cd1-nitrite reductase"/>
    <property type="match status" value="1"/>
</dbReference>
<dbReference type="InterPro" id="IPR050282">
    <property type="entry name" value="Cycloisomerase_2"/>
</dbReference>
<keyword evidence="2" id="KW-0378">Hydrolase</keyword>